<proteinExistence type="predicted"/>
<sequence length="70" mass="7649">MSARQSVTDITVGVLSRMKGVLEREKPHLVLVHGDTTMAAALAAFYKKSRLATWRQGCGAATVILPILRR</sequence>
<dbReference type="EMBL" id="CAADRN010000305">
    <property type="protein sequence ID" value="VFU17800.1"/>
    <property type="molecule type" value="Genomic_DNA"/>
</dbReference>
<dbReference type="Pfam" id="PF02350">
    <property type="entry name" value="Epimerase_2"/>
    <property type="match status" value="1"/>
</dbReference>
<dbReference type="AlphaFoldDB" id="A0A485M3X2"/>
<dbReference type="SUPFAM" id="SSF53756">
    <property type="entry name" value="UDP-Glycosyltransferase/glycogen phosphorylase"/>
    <property type="match status" value="1"/>
</dbReference>
<feature type="domain" description="UDP-N-acetylglucosamine 2-epimerase" evidence="1">
    <location>
        <begin position="3"/>
        <end position="49"/>
    </location>
</feature>
<evidence type="ECO:0000313" key="2">
    <source>
        <dbReference type="EMBL" id="VFU17800.1"/>
    </source>
</evidence>
<dbReference type="Gene3D" id="3.40.50.2000">
    <property type="entry name" value="Glycogen Phosphorylase B"/>
    <property type="match status" value="1"/>
</dbReference>
<name>A0A485M3X2_9ZZZZ</name>
<gene>
    <name evidence="2" type="ORF">SCFA_3730003</name>
</gene>
<organism evidence="2">
    <name type="scientific">anaerobic digester metagenome</name>
    <dbReference type="NCBI Taxonomy" id="1263854"/>
    <lineage>
        <taxon>unclassified sequences</taxon>
        <taxon>metagenomes</taxon>
        <taxon>ecological metagenomes</taxon>
    </lineage>
</organism>
<reference evidence="2" key="1">
    <citation type="submission" date="2019-03" db="EMBL/GenBank/DDBJ databases">
        <authorList>
            <person name="Hao L."/>
        </authorList>
    </citation>
    <scope>NUCLEOTIDE SEQUENCE</scope>
</reference>
<evidence type="ECO:0000259" key="1">
    <source>
        <dbReference type="Pfam" id="PF02350"/>
    </source>
</evidence>
<protein>
    <recommendedName>
        <fullName evidence="1">UDP-N-acetylglucosamine 2-epimerase domain-containing protein</fullName>
    </recommendedName>
</protein>
<accession>A0A485M3X2</accession>
<dbReference type="InterPro" id="IPR003331">
    <property type="entry name" value="UDP_GlcNAc_Epimerase_2_dom"/>
</dbReference>